<dbReference type="Proteomes" id="UP001415169">
    <property type="component" value="Unassembled WGS sequence"/>
</dbReference>
<comment type="caution">
    <text evidence="1">The sequence shown here is derived from an EMBL/GenBank/DDBJ whole genome shotgun (WGS) entry which is preliminary data.</text>
</comment>
<gene>
    <name evidence="1" type="ORF">GCM10022286_14840</name>
</gene>
<proteinExistence type="predicted"/>
<dbReference type="RefSeq" id="WP_344791120.1">
    <property type="nucleotide sequence ID" value="NZ_BAABBV010000001.1"/>
</dbReference>
<protein>
    <recommendedName>
        <fullName evidence="3">DNA-directed RNA polymerase subunit beta</fullName>
    </recommendedName>
</protein>
<keyword evidence="2" id="KW-1185">Reference proteome</keyword>
<evidence type="ECO:0000313" key="2">
    <source>
        <dbReference type="Proteomes" id="UP001415169"/>
    </source>
</evidence>
<name>A0ABP7ZJ92_9MICO</name>
<evidence type="ECO:0000313" key="1">
    <source>
        <dbReference type="EMBL" id="GAA4159807.1"/>
    </source>
</evidence>
<evidence type="ECO:0008006" key="3">
    <source>
        <dbReference type="Google" id="ProtNLM"/>
    </source>
</evidence>
<reference evidence="1" key="1">
    <citation type="journal article" date="2014" name="Int. J. Syst. Evol. Microbiol.">
        <title>Complete genome of a new Firmicutes species belonging to the dominant human colonic microbiota ('Ruminococcus bicirculans') reveals two chromosomes and a selective capacity to utilize plant glucans.</title>
        <authorList>
            <consortium name="NISC Comparative Sequencing Program"/>
            <person name="Wegmann U."/>
            <person name="Louis P."/>
            <person name="Goesmann A."/>
            <person name="Henrissat B."/>
            <person name="Duncan S.H."/>
            <person name="Flint H.J."/>
        </authorList>
    </citation>
    <scope>NUCLEOTIDE SEQUENCE</scope>
    <source>
        <strain evidence="1">JCM 17590</strain>
    </source>
</reference>
<dbReference type="EMBL" id="BAABBV010000001">
    <property type="protein sequence ID" value="GAA4159807.1"/>
    <property type="molecule type" value="Genomic_DNA"/>
</dbReference>
<accession>A0ABP7ZJ92</accession>
<reference evidence="1" key="2">
    <citation type="submission" date="2023-12" db="EMBL/GenBank/DDBJ databases">
        <authorList>
            <person name="Sun Q."/>
            <person name="Inoue M."/>
        </authorList>
    </citation>
    <scope>NUCLEOTIDE SEQUENCE</scope>
    <source>
        <strain evidence="1">JCM 17590</strain>
    </source>
</reference>
<sequence>MADEFHKPVKLPGRVFEAFHGGQDPAVALRVAHDTAHALISRVRADPDPAVVERLVGYTDEHGVDAIAELWSHASARTLPGALWRIYLVRLLIKQNPEETSYLYQRGADTTPTIDPIVAGAQEPTGPTEILALADQILRGAFQGDFADALDRAAAFCRVEAAGCAALADSVDVVDSDRATELTTRASRFVQTGDELGGAARLWRADSLE</sequence>
<organism evidence="1 2">
    <name type="scientific">Gryllotalpicola daejeonensis</name>
    <dbReference type="NCBI Taxonomy" id="993087"/>
    <lineage>
        <taxon>Bacteria</taxon>
        <taxon>Bacillati</taxon>
        <taxon>Actinomycetota</taxon>
        <taxon>Actinomycetes</taxon>
        <taxon>Micrococcales</taxon>
        <taxon>Microbacteriaceae</taxon>
        <taxon>Gryllotalpicola</taxon>
    </lineage>
</organism>